<reference evidence="1 2" key="1">
    <citation type="submission" date="2014-04" db="EMBL/GenBank/DDBJ databases">
        <authorList>
            <consortium name="DOE Joint Genome Institute"/>
            <person name="Kuo A."/>
            <person name="Zuccaro A."/>
            <person name="Kohler A."/>
            <person name="Nagy L.G."/>
            <person name="Floudas D."/>
            <person name="Copeland A."/>
            <person name="Barry K.W."/>
            <person name="Cichocki N."/>
            <person name="Veneault-Fourrey C."/>
            <person name="LaButti K."/>
            <person name="Lindquist E.A."/>
            <person name="Lipzen A."/>
            <person name="Lundell T."/>
            <person name="Morin E."/>
            <person name="Murat C."/>
            <person name="Sun H."/>
            <person name="Tunlid A."/>
            <person name="Henrissat B."/>
            <person name="Grigoriev I.V."/>
            <person name="Hibbett D.S."/>
            <person name="Martin F."/>
            <person name="Nordberg H.P."/>
            <person name="Cantor M.N."/>
            <person name="Hua S.X."/>
        </authorList>
    </citation>
    <scope>NUCLEOTIDE SEQUENCE [LARGE SCALE GENOMIC DNA]</scope>
    <source>
        <strain evidence="1 2">MAFF 305830</strain>
    </source>
</reference>
<protein>
    <submittedName>
        <fullName evidence="1">Uncharacterized protein</fullName>
    </submittedName>
</protein>
<accession>A0A0C2WT39</accession>
<organism evidence="1 2">
    <name type="scientific">Serendipita vermifera MAFF 305830</name>
    <dbReference type="NCBI Taxonomy" id="933852"/>
    <lineage>
        <taxon>Eukaryota</taxon>
        <taxon>Fungi</taxon>
        <taxon>Dikarya</taxon>
        <taxon>Basidiomycota</taxon>
        <taxon>Agaricomycotina</taxon>
        <taxon>Agaricomycetes</taxon>
        <taxon>Sebacinales</taxon>
        <taxon>Serendipitaceae</taxon>
        <taxon>Serendipita</taxon>
    </lineage>
</organism>
<dbReference type="HOGENOM" id="CLU_2456167_0_0_1"/>
<evidence type="ECO:0000313" key="1">
    <source>
        <dbReference type="EMBL" id="KIM29308.1"/>
    </source>
</evidence>
<dbReference type="AlphaFoldDB" id="A0A0C2WT39"/>
<gene>
    <name evidence="1" type="ORF">M408DRAFT_122141</name>
</gene>
<name>A0A0C2WT39_SERVB</name>
<proteinExistence type="predicted"/>
<evidence type="ECO:0000313" key="2">
    <source>
        <dbReference type="Proteomes" id="UP000054097"/>
    </source>
</evidence>
<dbReference type="EMBL" id="KN824289">
    <property type="protein sequence ID" value="KIM29308.1"/>
    <property type="molecule type" value="Genomic_DNA"/>
</dbReference>
<keyword evidence="2" id="KW-1185">Reference proteome</keyword>
<dbReference type="Proteomes" id="UP000054097">
    <property type="component" value="Unassembled WGS sequence"/>
</dbReference>
<reference evidence="2" key="2">
    <citation type="submission" date="2015-01" db="EMBL/GenBank/DDBJ databases">
        <title>Evolutionary Origins and Diversification of the Mycorrhizal Mutualists.</title>
        <authorList>
            <consortium name="DOE Joint Genome Institute"/>
            <consortium name="Mycorrhizal Genomics Consortium"/>
            <person name="Kohler A."/>
            <person name="Kuo A."/>
            <person name="Nagy L.G."/>
            <person name="Floudas D."/>
            <person name="Copeland A."/>
            <person name="Barry K.W."/>
            <person name="Cichocki N."/>
            <person name="Veneault-Fourrey C."/>
            <person name="LaButti K."/>
            <person name="Lindquist E.A."/>
            <person name="Lipzen A."/>
            <person name="Lundell T."/>
            <person name="Morin E."/>
            <person name="Murat C."/>
            <person name="Riley R."/>
            <person name="Ohm R."/>
            <person name="Sun H."/>
            <person name="Tunlid A."/>
            <person name="Henrissat B."/>
            <person name="Grigoriev I.V."/>
            <person name="Hibbett D.S."/>
            <person name="Martin F."/>
        </authorList>
    </citation>
    <scope>NUCLEOTIDE SEQUENCE [LARGE SCALE GENOMIC DNA]</scope>
    <source>
        <strain evidence="2">MAFF 305830</strain>
    </source>
</reference>
<sequence>MHLRCFNRFHGDRYTRSQPHHPQPACVLEPQHNVSPSPAIYFTVYLMYTRVYFIVTSTNPVVTNSGVGGIQSNVPTCVSVTVYFSVSAV</sequence>